<dbReference type="GO" id="GO:0004252">
    <property type="term" value="F:serine-type endopeptidase activity"/>
    <property type="evidence" value="ECO:0007669"/>
    <property type="project" value="InterPro"/>
</dbReference>
<dbReference type="CDD" id="cd06530">
    <property type="entry name" value="S26_SPase_I"/>
    <property type="match status" value="1"/>
</dbReference>
<dbReference type="InterPro" id="IPR019533">
    <property type="entry name" value="Peptidase_S26"/>
</dbReference>
<reference evidence="1 2" key="1">
    <citation type="submission" date="2018-04" db="EMBL/GenBank/DDBJ databases">
        <title>Genomic Encyclopedia of Type Strains, Phase IV (KMG-IV): sequencing the most valuable type-strain genomes for metagenomic binning, comparative biology and taxonomic classification.</title>
        <authorList>
            <person name="Goeker M."/>
        </authorList>
    </citation>
    <scope>NUCLEOTIDE SEQUENCE [LARGE SCALE GENOMIC DNA]</scope>
    <source>
        <strain evidence="1 2">DSM 14823</strain>
    </source>
</reference>
<proteinExistence type="predicted"/>
<evidence type="ECO:0000313" key="2">
    <source>
        <dbReference type="Proteomes" id="UP000245959"/>
    </source>
</evidence>
<dbReference type="EMBL" id="QEKH01000023">
    <property type="protein sequence ID" value="PVY38955.1"/>
    <property type="molecule type" value="Genomic_DNA"/>
</dbReference>
<dbReference type="SUPFAM" id="SSF51306">
    <property type="entry name" value="LexA/Signal peptidase"/>
    <property type="match status" value="1"/>
</dbReference>
<protein>
    <submittedName>
        <fullName evidence="1">Signal peptidase I</fullName>
    </submittedName>
</protein>
<dbReference type="GeneID" id="78296115"/>
<dbReference type="Proteomes" id="UP000245959">
    <property type="component" value="Unassembled WGS sequence"/>
</dbReference>
<dbReference type="AlphaFoldDB" id="A0A2U1ARC9"/>
<gene>
    <name evidence="1" type="ORF">C8D82_1236</name>
</gene>
<keyword evidence="2" id="KW-1185">Reference proteome</keyword>
<dbReference type="GO" id="GO:0006465">
    <property type="term" value="P:signal peptide processing"/>
    <property type="evidence" value="ECO:0007669"/>
    <property type="project" value="InterPro"/>
</dbReference>
<dbReference type="OrthoDB" id="2243765at2"/>
<accession>A0A2U1ARC9</accession>
<comment type="caution">
    <text evidence="1">The sequence shown here is derived from an EMBL/GenBank/DDBJ whole genome shotgun (WGS) entry which is preliminary data.</text>
</comment>
<dbReference type="RefSeq" id="WP_116884823.1">
    <property type="nucleotide sequence ID" value="NZ_CABMMC010000013.1"/>
</dbReference>
<evidence type="ECO:0000313" key="1">
    <source>
        <dbReference type="EMBL" id="PVY38955.1"/>
    </source>
</evidence>
<dbReference type="InterPro" id="IPR036286">
    <property type="entry name" value="LexA/Signal_pep-like_sf"/>
</dbReference>
<organism evidence="1 2">
    <name type="scientific">Victivallis vadensis</name>
    <dbReference type="NCBI Taxonomy" id="172901"/>
    <lineage>
        <taxon>Bacteria</taxon>
        <taxon>Pseudomonadati</taxon>
        <taxon>Lentisphaerota</taxon>
        <taxon>Lentisphaeria</taxon>
        <taxon>Victivallales</taxon>
        <taxon>Victivallaceae</taxon>
        <taxon>Victivallis</taxon>
    </lineage>
</organism>
<sequence length="184" mass="22462">MNYIYHGNSMKRVFQAGDVPELREIPFHEFRRGDIVCFRRPDGAEVIHRVYHTAPEALTTWGDNNLRPDPEPVRAEWNPRLAVGFRRGDNRFLLPRGHAGMRQFRFNRLRFHLRRLCGIPFRFLARGARWWGIRQLEYETFARDRHYFYRGKPIARKRKNGPLEYRRWYYRLFFFIQEDDSVSR</sequence>
<name>A0A2U1ARC9_9BACT</name>